<keyword evidence="8" id="KW-0238">DNA-binding</keyword>
<comment type="subcellular location">
    <subcellularLocation>
        <location evidence="1">Nucleus</location>
    </subcellularLocation>
</comment>
<keyword evidence="9" id="KW-0804">Transcription</keyword>
<dbReference type="GO" id="GO:0000978">
    <property type="term" value="F:RNA polymerase II cis-regulatory region sequence-specific DNA binding"/>
    <property type="evidence" value="ECO:0007669"/>
    <property type="project" value="TreeGrafter"/>
</dbReference>
<evidence type="ECO:0000256" key="1">
    <source>
        <dbReference type="ARBA" id="ARBA00004123"/>
    </source>
</evidence>
<keyword evidence="3" id="KW-0479">Metal-binding</keyword>
<dbReference type="InterPro" id="IPR036236">
    <property type="entry name" value="Znf_C2H2_sf"/>
</dbReference>
<evidence type="ECO:0000256" key="12">
    <source>
        <dbReference type="SAM" id="MobiDB-lite"/>
    </source>
</evidence>
<organism evidence="14 15">
    <name type="scientific">Salarias fasciatus</name>
    <name type="common">Jewelled blenny</name>
    <name type="synonym">Blennius fasciatus</name>
    <dbReference type="NCBI Taxonomy" id="181472"/>
    <lineage>
        <taxon>Eukaryota</taxon>
        <taxon>Metazoa</taxon>
        <taxon>Chordata</taxon>
        <taxon>Craniata</taxon>
        <taxon>Vertebrata</taxon>
        <taxon>Euteleostomi</taxon>
        <taxon>Actinopterygii</taxon>
        <taxon>Neopterygii</taxon>
        <taxon>Teleostei</taxon>
        <taxon>Neoteleostei</taxon>
        <taxon>Acanthomorphata</taxon>
        <taxon>Ovalentaria</taxon>
        <taxon>Blenniimorphae</taxon>
        <taxon>Blenniiformes</taxon>
        <taxon>Blennioidei</taxon>
        <taxon>Blenniidae</taxon>
        <taxon>Salariinae</taxon>
        <taxon>Salarias</taxon>
    </lineage>
</organism>
<dbReference type="SMART" id="SM00355">
    <property type="entry name" value="ZnF_C2H2"/>
    <property type="match status" value="3"/>
</dbReference>
<dbReference type="InterPro" id="IPR013087">
    <property type="entry name" value="Znf_C2H2_type"/>
</dbReference>
<reference evidence="14" key="2">
    <citation type="submission" date="2025-08" db="UniProtKB">
        <authorList>
            <consortium name="Ensembl"/>
        </authorList>
    </citation>
    <scope>IDENTIFICATION</scope>
</reference>
<keyword evidence="5 11" id="KW-0863">Zinc-finger</keyword>
<evidence type="ECO:0000256" key="3">
    <source>
        <dbReference type="ARBA" id="ARBA00022723"/>
    </source>
</evidence>
<dbReference type="Pfam" id="PF00096">
    <property type="entry name" value="zf-C2H2"/>
    <property type="match status" value="3"/>
</dbReference>
<feature type="domain" description="C2H2-type" evidence="13">
    <location>
        <begin position="208"/>
        <end position="230"/>
    </location>
</feature>
<feature type="domain" description="C2H2-type" evidence="13">
    <location>
        <begin position="152"/>
        <end position="179"/>
    </location>
</feature>
<dbReference type="Ensembl" id="ENSSFAT00005049019.1">
    <property type="protein sequence ID" value="ENSSFAP00005047421.1"/>
    <property type="gene ID" value="ENSSFAG00005023054.1"/>
</dbReference>
<name>A0A672IZV3_SALFA</name>
<dbReference type="PANTHER" id="PTHR23226:SF416">
    <property type="entry name" value="FI01424P"/>
    <property type="match status" value="1"/>
</dbReference>
<dbReference type="PANTHER" id="PTHR23226">
    <property type="entry name" value="ZINC FINGER AND SCAN DOMAIN-CONTAINING"/>
    <property type="match status" value="1"/>
</dbReference>
<evidence type="ECO:0000256" key="10">
    <source>
        <dbReference type="ARBA" id="ARBA00023242"/>
    </source>
</evidence>
<reference evidence="14" key="1">
    <citation type="submission" date="2019-06" db="EMBL/GenBank/DDBJ databases">
        <authorList>
            <consortium name="Wellcome Sanger Institute Data Sharing"/>
        </authorList>
    </citation>
    <scope>NUCLEOTIDE SEQUENCE [LARGE SCALE GENOMIC DNA]</scope>
</reference>
<evidence type="ECO:0000256" key="6">
    <source>
        <dbReference type="ARBA" id="ARBA00022833"/>
    </source>
</evidence>
<dbReference type="InParanoid" id="A0A672IZV3"/>
<proteinExistence type="inferred from homology"/>
<feature type="domain" description="C2H2-type" evidence="13">
    <location>
        <begin position="180"/>
        <end position="207"/>
    </location>
</feature>
<evidence type="ECO:0000256" key="4">
    <source>
        <dbReference type="ARBA" id="ARBA00022737"/>
    </source>
</evidence>
<dbReference type="PROSITE" id="PS50157">
    <property type="entry name" value="ZINC_FINGER_C2H2_2"/>
    <property type="match status" value="3"/>
</dbReference>
<dbReference type="AlphaFoldDB" id="A0A672IZV3"/>
<dbReference type="Proteomes" id="UP000472267">
    <property type="component" value="Chromosome 12"/>
</dbReference>
<keyword evidence="15" id="KW-1185">Reference proteome</keyword>
<evidence type="ECO:0000256" key="7">
    <source>
        <dbReference type="ARBA" id="ARBA00023015"/>
    </source>
</evidence>
<dbReference type="OMA" id="ICSATHT"/>
<evidence type="ECO:0000313" key="15">
    <source>
        <dbReference type="Proteomes" id="UP000472267"/>
    </source>
</evidence>
<evidence type="ECO:0000313" key="14">
    <source>
        <dbReference type="Ensembl" id="ENSSFAP00005047421.1"/>
    </source>
</evidence>
<accession>A0A672IZV3</accession>
<evidence type="ECO:0000256" key="8">
    <source>
        <dbReference type="ARBA" id="ARBA00023125"/>
    </source>
</evidence>
<keyword evidence="10" id="KW-0539">Nucleus</keyword>
<dbReference type="PROSITE" id="PS00028">
    <property type="entry name" value="ZINC_FINGER_C2H2_1"/>
    <property type="match status" value="3"/>
</dbReference>
<protein>
    <recommendedName>
        <fullName evidence="13">C2H2-type domain-containing protein</fullName>
    </recommendedName>
</protein>
<dbReference type="FunFam" id="3.30.160.60:FF:000100">
    <property type="entry name" value="Zinc finger 45-like"/>
    <property type="match status" value="1"/>
</dbReference>
<comment type="similarity">
    <text evidence="2">Belongs to the krueppel C2H2-type zinc-finger protein family.</text>
</comment>
<reference evidence="14" key="3">
    <citation type="submission" date="2025-09" db="UniProtKB">
        <authorList>
            <consortium name="Ensembl"/>
        </authorList>
    </citation>
    <scope>IDENTIFICATION</scope>
</reference>
<evidence type="ECO:0000256" key="5">
    <source>
        <dbReference type="ARBA" id="ARBA00022771"/>
    </source>
</evidence>
<feature type="region of interest" description="Disordered" evidence="12">
    <location>
        <begin position="1"/>
        <end position="98"/>
    </location>
</feature>
<dbReference type="GO" id="GO:0000981">
    <property type="term" value="F:DNA-binding transcription factor activity, RNA polymerase II-specific"/>
    <property type="evidence" value="ECO:0007669"/>
    <property type="project" value="TreeGrafter"/>
</dbReference>
<dbReference type="Gene3D" id="3.30.160.60">
    <property type="entry name" value="Classic Zinc Finger"/>
    <property type="match status" value="3"/>
</dbReference>
<dbReference type="FunFam" id="3.30.160.60:FF:001480">
    <property type="entry name" value="Si:cabz01071911.3"/>
    <property type="match status" value="1"/>
</dbReference>
<feature type="compositionally biased region" description="Acidic residues" evidence="12">
    <location>
        <begin position="46"/>
        <end position="61"/>
    </location>
</feature>
<evidence type="ECO:0000256" key="2">
    <source>
        <dbReference type="ARBA" id="ARBA00006991"/>
    </source>
</evidence>
<sequence>MLKTTRQRSPPSFLKPYTSHCRGQEEPPLPQIKEEEEEPGLVQVTEDQEEPEPPQTEDDEGLGTSQKAEQLILKSESENFKVPSPQEQSALTEPQVVPEPEQVLSQDSEVHHEKEHLDFPVSKKRAECDETCGETVRKKKNLYQKVGPVTSNVCETCGKSFSTKSSVLVHMRTHTVEKPYLCEACGKSFSQRSNLLTHMRIHSGAKPYLCETCGTSFSARSNFLRHMKIH</sequence>
<dbReference type="FunFam" id="3.30.160.60:FF:002343">
    <property type="entry name" value="Zinc finger protein 33A"/>
    <property type="match status" value="1"/>
</dbReference>
<evidence type="ECO:0000256" key="11">
    <source>
        <dbReference type="PROSITE-ProRule" id="PRU00042"/>
    </source>
</evidence>
<keyword evidence="6" id="KW-0862">Zinc</keyword>
<dbReference type="GO" id="GO:0008270">
    <property type="term" value="F:zinc ion binding"/>
    <property type="evidence" value="ECO:0007669"/>
    <property type="project" value="UniProtKB-KW"/>
</dbReference>
<dbReference type="GO" id="GO:0005634">
    <property type="term" value="C:nucleus"/>
    <property type="evidence" value="ECO:0007669"/>
    <property type="project" value="UniProtKB-SubCell"/>
</dbReference>
<evidence type="ECO:0000259" key="13">
    <source>
        <dbReference type="PROSITE" id="PS50157"/>
    </source>
</evidence>
<evidence type="ECO:0000256" key="9">
    <source>
        <dbReference type="ARBA" id="ARBA00023163"/>
    </source>
</evidence>
<dbReference type="SUPFAM" id="SSF57667">
    <property type="entry name" value="beta-beta-alpha zinc fingers"/>
    <property type="match status" value="2"/>
</dbReference>
<keyword evidence="7" id="KW-0805">Transcription regulation</keyword>
<keyword evidence="4" id="KW-0677">Repeat</keyword>